<dbReference type="InterPro" id="IPR050508">
    <property type="entry name" value="Methyltransf_Superfamily"/>
</dbReference>
<dbReference type="InterPro" id="IPR029063">
    <property type="entry name" value="SAM-dependent_MTases_sf"/>
</dbReference>
<feature type="non-terminal residue" evidence="2">
    <location>
        <position position="1"/>
    </location>
</feature>
<evidence type="ECO:0000313" key="2">
    <source>
        <dbReference type="EMBL" id="KKK92298.1"/>
    </source>
</evidence>
<dbReference type="EMBL" id="LAZR01048271">
    <property type="protein sequence ID" value="KKK92298.1"/>
    <property type="molecule type" value="Genomic_DNA"/>
</dbReference>
<dbReference type="AlphaFoldDB" id="A0A0F8ZEV0"/>
<evidence type="ECO:0000259" key="1">
    <source>
        <dbReference type="Pfam" id="PF08241"/>
    </source>
</evidence>
<protein>
    <recommendedName>
        <fullName evidence="1">Methyltransferase type 11 domain-containing protein</fullName>
    </recommendedName>
</protein>
<name>A0A0F8ZEV0_9ZZZZ</name>
<dbReference type="PANTHER" id="PTHR42912">
    <property type="entry name" value="METHYLTRANSFERASE"/>
    <property type="match status" value="1"/>
</dbReference>
<reference evidence="2" key="1">
    <citation type="journal article" date="2015" name="Nature">
        <title>Complex archaea that bridge the gap between prokaryotes and eukaryotes.</title>
        <authorList>
            <person name="Spang A."/>
            <person name="Saw J.H."/>
            <person name="Jorgensen S.L."/>
            <person name="Zaremba-Niedzwiedzka K."/>
            <person name="Martijn J."/>
            <person name="Lind A.E."/>
            <person name="van Eijk R."/>
            <person name="Schleper C."/>
            <person name="Guy L."/>
            <person name="Ettema T.J."/>
        </authorList>
    </citation>
    <scope>NUCLEOTIDE SEQUENCE</scope>
</reference>
<dbReference type="CDD" id="cd02440">
    <property type="entry name" value="AdoMet_MTases"/>
    <property type="match status" value="1"/>
</dbReference>
<comment type="caution">
    <text evidence="2">The sequence shown here is derived from an EMBL/GenBank/DDBJ whole genome shotgun (WGS) entry which is preliminary data.</text>
</comment>
<feature type="domain" description="Methyltransferase type 11" evidence="1">
    <location>
        <begin position="13"/>
        <end position="99"/>
    </location>
</feature>
<organism evidence="2">
    <name type="scientific">marine sediment metagenome</name>
    <dbReference type="NCBI Taxonomy" id="412755"/>
    <lineage>
        <taxon>unclassified sequences</taxon>
        <taxon>metagenomes</taxon>
        <taxon>ecological metagenomes</taxon>
    </lineage>
</organism>
<accession>A0A0F8ZEV0</accession>
<gene>
    <name evidence="2" type="ORF">LCGC14_2704320</name>
</gene>
<proteinExistence type="predicted"/>
<sequence>CDMLLPKQGETLLDIGCGTGSNLLSFLEMGLEVTGLDPSPYMLDIALKNVRNRADLHRGFAEDLPFEDNTFNYSCLVSTLEFVENPKKAIEEVSRVTKDRIFIGVLNRYAIKGIQIRVKGIFIKTIYNHAQFFSILELKKIIRSILGDVPVSWRTVSQFPLATNKFTLWTKKSNLVQKCPFGSFIGIVVTLVPRFRTRPLELKYRAKQTAGAVTS</sequence>
<dbReference type="Pfam" id="PF08241">
    <property type="entry name" value="Methyltransf_11"/>
    <property type="match status" value="1"/>
</dbReference>
<dbReference type="PANTHER" id="PTHR42912:SF80">
    <property type="entry name" value="METHYLTRANSFERASE DOMAIN-CONTAINING PROTEIN"/>
    <property type="match status" value="1"/>
</dbReference>
<dbReference type="Gene3D" id="3.40.50.150">
    <property type="entry name" value="Vaccinia Virus protein VP39"/>
    <property type="match status" value="1"/>
</dbReference>
<dbReference type="GO" id="GO:0008757">
    <property type="term" value="F:S-adenosylmethionine-dependent methyltransferase activity"/>
    <property type="evidence" value="ECO:0007669"/>
    <property type="project" value="InterPro"/>
</dbReference>
<dbReference type="SUPFAM" id="SSF53335">
    <property type="entry name" value="S-adenosyl-L-methionine-dependent methyltransferases"/>
    <property type="match status" value="1"/>
</dbReference>
<dbReference type="InterPro" id="IPR013216">
    <property type="entry name" value="Methyltransf_11"/>
</dbReference>